<name>A0ABN8ZVE3_RANTA</name>
<reference evidence="2" key="1">
    <citation type="submission" date="2023-04" db="EMBL/GenBank/DDBJ databases">
        <authorList>
            <consortium name="ELIXIR-Norway"/>
        </authorList>
    </citation>
    <scope>NUCLEOTIDE SEQUENCE [LARGE SCALE GENOMIC DNA]</scope>
</reference>
<dbReference type="EMBL" id="OX459942">
    <property type="protein sequence ID" value="CAI9176976.1"/>
    <property type="molecule type" value="Genomic_DNA"/>
</dbReference>
<dbReference type="Proteomes" id="UP001176941">
    <property type="component" value="Chromosome 6"/>
</dbReference>
<proteinExistence type="predicted"/>
<feature type="compositionally biased region" description="Low complexity" evidence="1">
    <location>
        <begin position="82"/>
        <end position="92"/>
    </location>
</feature>
<evidence type="ECO:0000256" key="1">
    <source>
        <dbReference type="SAM" id="MobiDB-lite"/>
    </source>
</evidence>
<gene>
    <name evidence="2" type="ORF">MRATA1EN1_LOCUS25938</name>
</gene>
<organism evidence="2 3">
    <name type="scientific">Rangifer tarandus platyrhynchus</name>
    <name type="common">Svalbard reindeer</name>
    <dbReference type="NCBI Taxonomy" id="3082113"/>
    <lineage>
        <taxon>Eukaryota</taxon>
        <taxon>Metazoa</taxon>
        <taxon>Chordata</taxon>
        <taxon>Craniata</taxon>
        <taxon>Vertebrata</taxon>
        <taxon>Euteleostomi</taxon>
        <taxon>Mammalia</taxon>
        <taxon>Eutheria</taxon>
        <taxon>Laurasiatheria</taxon>
        <taxon>Artiodactyla</taxon>
        <taxon>Ruminantia</taxon>
        <taxon>Pecora</taxon>
        <taxon>Cervidae</taxon>
        <taxon>Odocoileinae</taxon>
        <taxon>Rangifer</taxon>
    </lineage>
</organism>
<protein>
    <submittedName>
        <fullName evidence="2">Uncharacterized protein</fullName>
    </submittedName>
</protein>
<evidence type="ECO:0000313" key="3">
    <source>
        <dbReference type="Proteomes" id="UP001176941"/>
    </source>
</evidence>
<feature type="compositionally biased region" description="Pro residues" evidence="1">
    <location>
        <begin position="198"/>
        <end position="214"/>
    </location>
</feature>
<evidence type="ECO:0000313" key="2">
    <source>
        <dbReference type="EMBL" id="CAI9176976.1"/>
    </source>
</evidence>
<keyword evidence="3" id="KW-1185">Reference proteome</keyword>
<accession>A0ABN8ZVE3</accession>
<feature type="region of interest" description="Disordered" evidence="1">
    <location>
        <begin position="178"/>
        <end position="224"/>
    </location>
</feature>
<feature type="compositionally biased region" description="Basic and acidic residues" evidence="1">
    <location>
        <begin position="54"/>
        <end position="66"/>
    </location>
</feature>
<sequence length="354" mass="37058">MLPQAGPGLLLETVGSPSRGGGSGRGSSEPPERQKHVGLKGWEDADGGVTGGSVKEEGVEGRRGDRVWSVGEQAGRGRRAASRIGAEEAAGSVPASLGAGTARSARGAEGRGEFPVLAKWSPARSCASAVSPGPAVPDTCRVRSGSPPPSKSCLFSQFSSAASASFICAARSSRCGVPREKRTRELRRRPGMLQPASAPRPAPGPGREAPPPGGPAQRRRRRRQSCWHGCDPSFVSCRIPEPGQAGEGAGVGKQRKPLYGSWPHLLPPPQILRDFSLPRTRAQVSAYAPLPGQLIRVGSGRTTMPPPLLVFFLDTASLTAGVEKEADWVLTGVRVWDPSTFLLFSGSGGERTGR</sequence>
<feature type="region of interest" description="Disordered" evidence="1">
    <location>
        <begin position="1"/>
        <end position="109"/>
    </location>
</feature>